<sequence>MDCSRSPALKRNWADLDEGPAGMIADRVLAYDVAGYLRFRAVCRAWRRCSAEPRAHRSLDRRFHPRRWVLLLEELATPNRRRLLNTSTGEFVQVDLPELHDHDVLGVTAEGLLVLVDAHQPRATVHLLNPLTRHLTSLPPLTTLLPKKAYDLLSDTTFDHYFEAWGSGILDDDSTVVLSFHKLGIFGMAKPGDACWTPVLRGVTVKPSSLVFLGRFYCVTHLGVLMVLKNQPPRLEVAAKLPTGLPPAGSVHLVENAGELMLVHRRSSQGFKEKRYDVYRVDLDAGNLCRVNSFGGGCAGGHHALFIGMHFSLSVPIGVFSSGSLSGDTIYPGSGYTEGDYIKAYHVGDKSTTYVASRSTAQPHTLVDCLSLCTTGHP</sequence>
<protein>
    <submittedName>
        <fullName evidence="1">Uncharacterized protein</fullName>
    </submittedName>
</protein>
<keyword evidence="2" id="KW-1185">Reference proteome</keyword>
<evidence type="ECO:0000313" key="2">
    <source>
        <dbReference type="Proteomes" id="UP001732700"/>
    </source>
</evidence>
<dbReference type="EnsemblPlants" id="AVESA.00010b.r2.4DG0779420.1">
    <property type="protein sequence ID" value="AVESA.00010b.r2.4DG0779420.1.CDS.1"/>
    <property type="gene ID" value="AVESA.00010b.r2.4DG0779420"/>
</dbReference>
<name>A0ACD5XA06_AVESA</name>
<accession>A0ACD5XA06</accession>
<reference evidence="1" key="1">
    <citation type="submission" date="2021-05" db="EMBL/GenBank/DDBJ databases">
        <authorList>
            <person name="Scholz U."/>
            <person name="Mascher M."/>
            <person name="Fiebig A."/>
        </authorList>
    </citation>
    <scope>NUCLEOTIDE SEQUENCE [LARGE SCALE GENOMIC DNA]</scope>
</reference>
<dbReference type="Proteomes" id="UP001732700">
    <property type="component" value="Chromosome 4D"/>
</dbReference>
<evidence type="ECO:0000313" key="1">
    <source>
        <dbReference type="EnsemblPlants" id="AVESA.00010b.r2.4DG0779420.1.CDS.1"/>
    </source>
</evidence>
<proteinExistence type="predicted"/>
<reference evidence="1" key="2">
    <citation type="submission" date="2025-09" db="UniProtKB">
        <authorList>
            <consortium name="EnsemblPlants"/>
        </authorList>
    </citation>
    <scope>IDENTIFICATION</scope>
</reference>
<organism evidence="1 2">
    <name type="scientific">Avena sativa</name>
    <name type="common">Oat</name>
    <dbReference type="NCBI Taxonomy" id="4498"/>
    <lineage>
        <taxon>Eukaryota</taxon>
        <taxon>Viridiplantae</taxon>
        <taxon>Streptophyta</taxon>
        <taxon>Embryophyta</taxon>
        <taxon>Tracheophyta</taxon>
        <taxon>Spermatophyta</taxon>
        <taxon>Magnoliopsida</taxon>
        <taxon>Liliopsida</taxon>
        <taxon>Poales</taxon>
        <taxon>Poaceae</taxon>
        <taxon>BOP clade</taxon>
        <taxon>Pooideae</taxon>
        <taxon>Poodae</taxon>
        <taxon>Poeae</taxon>
        <taxon>Poeae Chloroplast Group 1 (Aveneae type)</taxon>
        <taxon>Aveninae</taxon>
        <taxon>Avena</taxon>
    </lineage>
</organism>